<evidence type="ECO:0000259" key="2">
    <source>
        <dbReference type="Pfam" id="PF08486"/>
    </source>
</evidence>
<dbReference type="EMBL" id="LCFP01000015">
    <property type="protein sequence ID" value="KKS95645.1"/>
    <property type="molecule type" value="Genomic_DNA"/>
</dbReference>
<protein>
    <submittedName>
        <fullName evidence="3">Peptidase M23B</fullName>
    </submittedName>
</protein>
<evidence type="ECO:0000313" key="4">
    <source>
        <dbReference type="Proteomes" id="UP000034894"/>
    </source>
</evidence>
<name>A0A0G1DCU6_9BACT</name>
<gene>
    <name evidence="3" type="ORF">UV73_C0015G0020</name>
</gene>
<dbReference type="STRING" id="1618443.UV73_C0015G0020"/>
<feature type="domain" description="Sporulation stage II protein D amidase enhancer LytB N-terminal" evidence="2">
    <location>
        <begin position="310"/>
        <end position="385"/>
    </location>
</feature>
<dbReference type="Gene3D" id="6.10.250.3150">
    <property type="match status" value="1"/>
</dbReference>
<sequence>MLHKIQIFIFTLLILLSSLWFVQSVRADELSDLEKKLSDLKHALQLSVSATTPLEKNLDKLKQNLTEIQNRIKGIEAEVARKEKDVSEGEELLGVAQELLSDKVRKIYITSTQFYTQRLFLIFGKNLSEAVREFGYQKKVIENDRDTIVKVVLYIKDLEQKKADLEKEKVRLAAIKKETDEQADFLGNEIEGAKKYQNVLSSQIAQLSARQQQLVSQRLASLNIPRSAGSSVRGCSDDRDIDPGFSPRIAFFTYGAPHRNGLNQYGAWGRAKKGQNEEKILQEYYPGLSLKKDYDRNVQISTTTGWSGSIEDYVKRIYEVPDSWTDNNMAVLKAQAVAARSYALNVTQNGSKPICTTEQCQVFKPDPKGGNWEQAVNFTSGWVLMDGGGPGFTQYASTHGGYILNLGKFDGEGGNPGNFSELNDRAYDKESPWFYCDWGAREKYAKTAWLKAEEVADIVNVILLTKHDNALGEHLYQTDKPHPYGGETWNEERVKQELASRNISAYDSVSDLSVSVDFGSGKTTSVNINGNAGSQNFDASEFKNFFNLRAPANIQIVGPLYNIERK</sequence>
<reference evidence="3 4" key="1">
    <citation type="journal article" date="2015" name="Nature">
        <title>rRNA introns, odd ribosomes, and small enigmatic genomes across a large radiation of phyla.</title>
        <authorList>
            <person name="Brown C.T."/>
            <person name="Hug L.A."/>
            <person name="Thomas B.C."/>
            <person name="Sharon I."/>
            <person name="Castelle C.J."/>
            <person name="Singh A."/>
            <person name="Wilkins M.J."/>
            <person name="Williams K.H."/>
            <person name="Banfield J.F."/>
        </authorList>
    </citation>
    <scope>NUCLEOTIDE SEQUENCE [LARGE SCALE GENOMIC DNA]</scope>
</reference>
<comment type="caution">
    <text evidence="3">The sequence shown here is derived from an EMBL/GenBank/DDBJ whole genome shotgun (WGS) entry which is preliminary data.</text>
</comment>
<dbReference type="Pfam" id="PF08486">
    <property type="entry name" value="SpoIID"/>
    <property type="match status" value="1"/>
</dbReference>
<proteinExistence type="predicted"/>
<accession>A0A0G1DCU6</accession>
<feature type="coiled-coil region" evidence="1">
    <location>
        <begin position="58"/>
        <end position="92"/>
    </location>
</feature>
<organism evidence="3 4">
    <name type="scientific">Candidatus Gottesmanbacteria bacterium GW2011_GWA2_43_14</name>
    <dbReference type="NCBI Taxonomy" id="1618443"/>
    <lineage>
        <taxon>Bacteria</taxon>
        <taxon>Candidatus Gottesmaniibacteriota</taxon>
    </lineage>
</organism>
<feature type="coiled-coil region" evidence="1">
    <location>
        <begin position="148"/>
        <end position="182"/>
    </location>
</feature>
<dbReference type="InterPro" id="IPR013693">
    <property type="entry name" value="SpoIID/LytB_N"/>
</dbReference>
<dbReference type="Proteomes" id="UP000034894">
    <property type="component" value="Unassembled WGS sequence"/>
</dbReference>
<dbReference type="AlphaFoldDB" id="A0A0G1DCU6"/>
<keyword evidence="1" id="KW-0175">Coiled coil</keyword>
<evidence type="ECO:0000256" key="1">
    <source>
        <dbReference type="SAM" id="Coils"/>
    </source>
</evidence>
<evidence type="ECO:0000313" key="3">
    <source>
        <dbReference type="EMBL" id="KKS95645.1"/>
    </source>
</evidence>